<dbReference type="Pfam" id="PF09388">
    <property type="entry name" value="SpoOE-like"/>
    <property type="match status" value="1"/>
</dbReference>
<dbReference type="AlphaFoldDB" id="A0A498R4T8"/>
<reference evidence="1 2" key="1">
    <citation type="submission" date="2018-06" db="EMBL/GenBank/DDBJ databases">
        <authorList>
            <person name="Strepis N."/>
        </authorList>
    </citation>
    <scope>NUCLEOTIDE SEQUENCE [LARGE SCALE GENOMIC DNA]</scope>
    <source>
        <strain evidence="1">LUCI</strain>
    </source>
</reference>
<dbReference type="RefSeq" id="WP_165865855.1">
    <property type="nucleotide sequence ID" value="NZ_UPPP01000054.1"/>
</dbReference>
<dbReference type="GO" id="GO:0046983">
    <property type="term" value="F:protein dimerization activity"/>
    <property type="evidence" value="ECO:0007669"/>
    <property type="project" value="InterPro"/>
</dbReference>
<gene>
    <name evidence="1" type="ORF">LUCI_0489</name>
</gene>
<dbReference type="InterPro" id="IPR018540">
    <property type="entry name" value="Spo0E-like"/>
</dbReference>
<dbReference type="InterPro" id="IPR036638">
    <property type="entry name" value="HLH_DNA-bd_sf"/>
</dbReference>
<organism evidence="1 2">
    <name type="scientific">Lucifera butyrica</name>
    <dbReference type="NCBI Taxonomy" id="1351585"/>
    <lineage>
        <taxon>Bacteria</taxon>
        <taxon>Bacillati</taxon>
        <taxon>Bacillota</taxon>
        <taxon>Negativicutes</taxon>
        <taxon>Veillonellales</taxon>
        <taxon>Veillonellaceae</taxon>
        <taxon>Lucifera</taxon>
    </lineage>
</organism>
<name>A0A498R4T8_9FIRM</name>
<accession>A0A498R4T8</accession>
<evidence type="ECO:0000313" key="2">
    <source>
        <dbReference type="Proteomes" id="UP000277811"/>
    </source>
</evidence>
<dbReference type="SUPFAM" id="SSF140500">
    <property type="entry name" value="BAS1536-like"/>
    <property type="match status" value="1"/>
</dbReference>
<proteinExistence type="predicted"/>
<dbReference type="InterPro" id="IPR037208">
    <property type="entry name" value="Spo0E-like_sf"/>
</dbReference>
<evidence type="ECO:0000313" key="1">
    <source>
        <dbReference type="EMBL" id="VBB05282.1"/>
    </source>
</evidence>
<sequence>MDEIQEIERIIEKLRTRLHATAQGKCFTDPEVIRASQELNQMLNQYEKLLSRKCKA</sequence>
<dbReference type="GO" id="GO:0043937">
    <property type="term" value="P:regulation of sporulation"/>
    <property type="evidence" value="ECO:0007669"/>
    <property type="project" value="InterPro"/>
</dbReference>
<dbReference type="Proteomes" id="UP000277811">
    <property type="component" value="Unassembled WGS sequence"/>
</dbReference>
<dbReference type="EMBL" id="UPPP01000054">
    <property type="protein sequence ID" value="VBB05282.1"/>
    <property type="molecule type" value="Genomic_DNA"/>
</dbReference>
<protein>
    <submittedName>
        <fullName evidence="1">Spo0e like sporulation regulatory protein</fullName>
    </submittedName>
</protein>
<dbReference type="Gene3D" id="4.10.280.10">
    <property type="entry name" value="Helix-loop-helix DNA-binding domain"/>
    <property type="match status" value="1"/>
</dbReference>
<keyword evidence="2" id="KW-1185">Reference proteome</keyword>